<dbReference type="STRING" id="1070319.CAGGBEG34_320027"/>
<organism evidence="1 2">
    <name type="scientific">Candidatus Glomeribacter gigasporarum BEG34</name>
    <dbReference type="NCBI Taxonomy" id="1070319"/>
    <lineage>
        <taxon>Bacteria</taxon>
        <taxon>Pseudomonadati</taxon>
        <taxon>Pseudomonadota</taxon>
        <taxon>Betaproteobacteria</taxon>
        <taxon>Burkholderiales</taxon>
        <taxon>Burkholderiaceae</taxon>
        <taxon>Candidatus Glomeribacter</taxon>
    </lineage>
</organism>
<dbReference type="Pfam" id="PF04883">
    <property type="entry name" value="HK97-gp10_like"/>
    <property type="match status" value="1"/>
</dbReference>
<gene>
    <name evidence="1" type="ORF">CAGGBEG34_320027</name>
</gene>
<evidence type="ECO:0000313" key="2">
    <source>
        <dbReference type="Proteomes" id="UP000054051"/>
    </source>
</evidence>
<evidence type="ECO:0000313" key="1">
    <source>
        <dbReference type="EMBL" id="CCD29896.1"/>
    </source>
</evidence>
<sequence length="162" mass="17767">MASGDFHLICSTPVPACLDRRLQGRIGRSAVMAGARVIAREAQARAPVLAAPTPQRKPGTLKKNIRAKAVRSNQTGRWEAVVGVRTLGAKKIVDFKAQTGKSGQANPDDPFYWRFVEFGTVKMAARPFLRPAFETKKQQAADTIKAQLRKRIEQAASQARRG</sequence>
<comment type="caution">
    <text evidence="1">The sequence shown here is derived from an EMBL/GenBank/DDBJ whole genome shotgun (WGS) entry which is preliminary data.</text>
</comment>
<proteinExistence type="predicted"/>
<dbReference type="NCBIfam" id="TIGR01725">
    <property type="entry name" value="phge_HK97_gp10"/>
    <property type="match status" value="1"/>
</dbReference>
<dbReference type="InterPro" id="IPR010064">
    <property type="entry name" value="HK97-gp10_tail"/>
</dbReference>
<protein>
    <submittedName>
        <fullName evidence="1">Phage protein, HK97 gp10 family</fullName>
    </submittedName>
</protein>
<name>G2JAU4_9BURK</name>
<keyword evidence="2" id="KW-1185">Reference proteome</keyword>
<dbReference type="Proteomes" id="UP000054051">
    <property type="component" value="Unassembled WGS sequence"/>
</dbReference>
<dbReference type="AlphaFoldDB" id="G2JAU4"/>
<dbReference type="EMBL" id="CAFB01000050">
    <property type="protein sequence ID" value="CCD29896.1"/>
    <property type="molecule type" value="Genomic_DNA"/>
</dbReference>
<reference evidence="1 2" key="1">
    <citation type="submission" date="2011-08" db="EMBL/GenBank/DDBJ databases">
        <title>The genome of the obligate endobacterium of an arbuscular mycorrhizal fungus reveals an interphylum network of nutritional interactions.</title>
        <authorList>
            <person name="Ghignone S."/>
            <person name="Salvioli A."/>
            <person name="Anca I."/>
            <person name="Lumini E."/>
            <person name="Ortu G."/>
            <person name="Petiti L."/>
            <person name="Cruveiller S."/>
            <person name="Bianciotto V."/>
            <person name="Piffanelli P."/>
            <person name="Lanfranco L."/>
            <person name="Bonfante P."/>
        </authorList>
    </citation>
    <scope>NUCLEOTIDE SEQUENCE [LARGE SCALE GENOMIC DNA]</scope>
    <source>
        <strain evidence="1 2">BEG34</strain>
    </source>
</reference>
<dbReference type="RefSeq" id="WP_006682995.1">
    <property type="nucleotide sequence ID" value="NZ_CAFB01000050.1"/>
</dbReference>
<accession>G2JAU4</accession>
<dbReference type="eggNOG" id="ENOG503299B">
    <property type="taxonomic scope" value="Bacteria"/>
</dbReference>